<evidence type="ECO:0000256" key="7">
    <source>
        <dbReference type="PROSITE-ProRule" id="PRU00221"/>
    </source>
</evidence>
<feature type="repeat" description="WD" evidence="7">
    <location>
        <begin position="399"/>
        <end position="437"/>
    </location>
</feature>
<dbReference type="InterPro" id="IPR015943">
    <property type="entry name" value="WD40/YVTN_repeat-like_dom_sf"/>
</dbReference>
<dbReference type="AlphaFoldDB" id="A0AAE1TPP5"/>
<dbReference type="EMBL" id="JAWZYT010005305">
    <property type="protein sequence ID" value="KAK4291004.1"/>
    <property type="molecule type" value="Genomic_DNA"/>
</dbReference>
<dbReference type="CDD" id="cd16504">
    <property type="entry name" value="RING-HC_COP1"/>
    <property type="match status" value="1"/>
</dbReference>
<dbReference type="Gene3D" id="3.30.40.10">
    <property type="entry name" value="Zinc/RING finger domain, C3HC4 (zinc finger)"/>
    <property type="match status" value="1"/>
</dbReference>
<dbReference type="SMART" id="SM00184">
    <property type="entry name" value="RING"/>
    <property type="match status" value="1"/>
</dbReference>
<keyword evidence="3" id="KW-0677">Repeat</keyword>
<dbReference type="InterPro" id="IPR001680">
    <property type="entry name" value="WD40_rpt"/>
</dbReference>
<dbReference type="InterPro" id="IPR036322">
    <property type="entry name" value="WD40_repeat_dom_sf"/>
</dbReference>
<dbReference type="SUPFAM" id="SSF57850">
    <property type="entry name" value="RING/U-box"/>
    <property type="match status" value="1"/>
</dbReference>
<feature type="compositionally biased region" description="Gly residues" evidence="8">
    <location>
        <begin position="9"/>
        <end position="19"/>
    </location>
</feature>
<dbReference type="InterPro" id="IPR001841">
    <property type="entry name" value="Znf_RING"/>
</dbReference>
<reference evidence="10" key="1">
    <citation type="submission" date="2023-11" db="EMBL/GenBank/DDBJ databases">
        <title>Genome assemblies of two species of porcelain crab, Petrolisthes cinctipes and Petrolisthes manimaculis (Anomura: Porcellanidae).</title>
        <authorList>
            <person name="Angst P."/>
        </authorList>
    </citation>
    <scope>NUCLEOTIDE SEQUENCE</scope>
    <source>
        <strain evidence="10">PB745_02</strain>
        <tissue evidence="10">Gill</tissue>
    </source>
</reference>
<dbReference type="SMART" id="SM00320">
    <property type="entry name" value="WD40"/>
    <property type="match status" value="7"/>
</dbReference>
<keyword evidence="4 6" id="KW-0863">Zinc-finger</keyword>
<evidence type="ECO:0000313" key="11">
    <source>
        <dbReference type="Proteomes" id="UP001292094"/>
    </source>
</evidence>
<dbReference type="InterPro" id="IPR017907">
    <property type="entry name" value="Znf_RING_CS"/>
</dbReference>
<evidence type="ECO:0000313" key="10">
    <source>
        <dbReference type="EMBL" id="KAK4291004.1"/>
    </source>
</evidence>
<dbReference type="CDD" id="cd00200">
    <property type="entry name" value="WD40"/>
    <property type="match status" value="1"/>
</dbReference>
<feature type="region of interest" description="Disordered" evidence="8">
    <location>
        <begin position="1"/>
        <end position="23"/>
    </location>
</feature>
<keyword evidence="11" id="KW-1185">Reference proteome</keyword>
<keyword evidence="5" id="KW-0862">Zinc</keyword>
<dbReference type="InterPro" id="IPR020472">
    <property type="entry name" value="WD40_PAC1"/>
</dbReference>
<dbReference type="Pfam" id="PF00400">
    <property type="entry name" value="WD40"/>
    <property type="match status" value="5"/>
</dbReference>
<comment type="caution">
    <text evidence="10">The sequence shown here is derived from an EMBL/GenBank/DDBJ whole genome shotgun (WGS) entry which is preliminary data.</text>
</comment>
<dbReference type="PROSITE" id="PS50082">
    <property type="entry name" value="WD_REPEATS_2"/>
    <property type="match status" value="3"/>
</dbReference>
<dbReference type="SUPFAM" id="SSF50978">
    <property type="entry name" value="WD40 repeat-like"/>
    <property type="match status" value="1"/>
</dbReference>
<dbReference type="GO" id="GO:0043161">
    <property type="term" value="P:proteasome-mediated ubiquitin-dependent protein catabolic process"/>
    <property type="evidence" value="ECO:0007669"/>
    <property type="project" value="TreeGrafter"/>
</dbReference>
<evidence type="ECO:0000256" key="1">
    <source>
        <dbReference type="ARBA" id="ARBA00022574"/>
    </source>
</evidence>
<dbReference type="PANTHER" id="PTHR44080">
    <property type="entry name" value="E3 UBIQUITIN-PROTEIN LIGASE COP1"/>
    <property type="match status" value="1"/>
</dbReference>
<dbReference type="InterPro" id="IPR013083">
    <property type="entry name" value="Znf_RING/FYVE/PHD"/>
</dbReference>
<evidence type="ECO:0000256" key="5">
    <source>
        <dbReference type="ARBA" id="ARBA00022833"/>
    </source>
</evidence>
<dbReference type="Proteomes" id="UP001292094">
    <property type="component" value="Unassembled WGS sequence"/>
</dbReference>
<dbReference type="InterPro" id="IPR019775">
    <property type="entry name" value="WD40_repeat_CS"/>
</dbReference>
<dbReference type="InterPro" id="IPR042755">
    <property type="entry name" value="COP1"/>
</dbReference>
<evidence type="ECO:0000256" key="8">
    <source>
        <dbReference type="SAM" id="MobiDB-lite"/>
    </source>
</evidence>
<evidence type="ECO:0000256" key="6">
    <source>
        <dbReference type="PROSITE-ProRule" id="PRU00175"/>
    </source>
</evidence>
<gene>
    <name evidence="10" type="ORF">Pmani_036136</name>
</gene>
<evidence type="ECO:0000256" key="3">
    <source>
        <dbReference type="ARBA" id="ARBA00022737"/>
    </source>
</evidence>
<organism evidence="10 11">
    <name type="scientific">Petrolisthes manimaculis</name>
    <dbReference type="NCBI Taxonomy" id="1843537"/>
    <lineage>
        <taxon>Eukaryota</taxon>
        <taxon>Metazoa</taxon>
        <taxon>Ecdysozoa</taxon>
        <taxon>Arthropoda</taxon>
        <taxon>Crustacea</taxon>
        <taxon>Multicrustacea</taxon>
        <taxon>Malacostraca</taxon>
        <taxon>Eumalacostraca</taxon>
        <taxon>Eucarida</taxon>
        <taxon>Decapoda</taxon>
        <taxon>Pleocyemata</taxon>
        <taxon>Anomura</taxon>
        <taxon>Galatheoidea</taxon>
        <taxon>Porcellanidae</taxon>
        <taxon>Petrolisthes</taxon>
    </lineage>
</organism>
<dbReference type="PROSITE" id="PS50089">
    <property type="entry name" value="ZF_RING_2"/>
    <property type="match status" value="1"/>
</dbReference>
<dbReference type="PROSITE" id="PS00678">
    <property type="entry name" value="WD_REPEATS_1"/>
    <property type="match status" value="1"/>
</dbReference>
<feature type="domain" description="RING-type" evidence="9">
    <location>
        <begin position="47"/>
        <end position="85"/>
    </location>
</feature>
<keyword evidence="2" id="KW-0479">Metal-binding</keyword>
<feature type="repeat" description="WD" evidence="7">
    <location>
        <begin position="524"/>
        <end position="564"/>
    </location>
</feature>
<dbReference type="Pfam" id="PF13923">
    <property type="entry name" value="zf-C3HC4_2"/>
    <property type="match status" value="1"/>
</dbReference>
<evidence type="ECO:0000256" key="4">
    <source>
        <dbReference type="ARBA" id="ARBA00022771"/>
    </source>
</evidence>
<accession>A0AAE1TPP5</accession>
<dbReference type="PROSITE" id="PS00518">
    <property type="entry name" value="ZF_RING_1"/>
    <property type="match status" value="1"/>
</dbReference>
<keyword evidence="1 7" id="KW-0853">WD repeat</keyword>
<feature type="repeat" description="WD" evidence="7">
    <location>
        <begin position="438"/>
        <end position="480"/>
    </location>
</feature>
<dbReference type="GO" id="GO:0008270">
    <property type="term" value="F:zinc ion binding"/>
    <property type="evidence" value="ECO:0007669"/>
    <property type="project" value="UniProtKB-KW"/>
</dbReference>
<evidence type="ECO:0000256" key="2">
    <source>
        <dbReference type="ARBA" id="ARBA00022723"/>
    </source>
</evidence>
<dbReference type="PANTHER" id="PTHR44080:SF1">
    <property type="entry name" value="E3 UBIQUITIN-PROTEIN LIGASE COP1"/>
    <property type="match status" value="1"/>
</dbReference>
<dbReference type="PROSITE" id="PS50294">
    <property type="entry name" value="WD_REPEATS_REGION"/>
    <property type="match status" value="2"/>
</dbReference>
<sequence>MSNNETRLEGGGSSGGRAGARGVKRPNPFVLNGLEGTLEEKNSDYLCPVCLDLISEAHMTKCGHTFCRTCLVTSIQANKRCPKCNFSVESTDSIFPNHTVNQQVLKQRRLADLRAAFTKRNKTAALSELRNYLSFETSCLGISDISHIITILQEKKEQLEAASEQSKYELMKDFLCELLKQKSEQMAAIAREVKMISHDLSNVENTLDGMEPYRSQASSCVPQESSSSVPNSSGVFLTEILDGDCPGSSHMPPEPLSSPIEEGFNVPLFSQACPESSTVQAKRKRMHLHFDELVERYLSMRVPGLSEAGLESQDGGLDQFGECISKFTQYSAMRPLATINYNCDMFHQSSNIASSIEFDKDSEYFAVAGLTKKIRIFDYGTVIRDTVDLHYPCSEMICSSKISCVSWSNYMKHLLASSDYDGTVTVWDAFTAQRLHVFQEHEKRCWNVDFNKMDTKLIASGSDDHKVKLWSLDSERSVTSLEAKANVCCVQFNPASRYHLAFGSADHFVHYYDLRNMKEELRVFRGHRKAVSYVKFVSSEDIVSASTDSLLKMWNVNKSHCVRSLQGHINEKNFVGLATDGEYVACGSENNSLYVYYKGMSRTLFSLKFDQKKTVQDQDQKEEESSEFVSAVCWRRGSNIIAAGNSKGIIKILQMV</sequence>
<evidence type="ECO:0000259" key="9">
    <source>
        <dbReference type="PROSITE" id="PS50089"/>
    </source>
</evidence>
<dbReference type="Gene3D" id="2.130.10.10">
    <property type="entry name" value="YVTN repeat-like/Quinoprotein amine dehydrogenase"/>
    <property type="match status" value="1"/>
</dbReference>
<dbReference type="PRINTS" id="PR00320">
    <property type="entry name" value="GPROTEINBRPT"/>
</dbReference>
<proteinExistence type="predicted"/>
<name>A0AAE1TPP5_9EUCA</name>
<dbReference type="GO" id="GO:0061630">
    <property type="term" value="F:ubiquitin protein ligase activity"/>
    <property type="evidence" value="ECO:0007669"/>
    <property type="project" value="InterPro"/>
</dbReference>
<protein>
    <recommendedName>
        <fullName evidence="9">RING-type domain-containing protein</fullName>
    </recommendedName>
</protein>